<dbReference type="Ensembl" id="ENSAMXT00000042621.1">
    <property type="protein sequence ID" value="ENSAMXP00000042226.1"/>
    <property type="gene ID" value="ENSAMXG00000031823.1"/>
</dbReference>
<feature type="domain" description="Immunoglobulin V-set" evidence="5">
    <location>
        <begin position="58"/>
        <end position="134"/>
    </location>
</feature>
<dbReference type="Gene3D" id="2.60.40.10">
    <property type="entry name" value="Immunoglobulins"/>
    <property type="match status" value="1"/>
</dbReference>
<evidence type="ECO:0000256" key="4">
    <source>
        <dbReference type="ARBA" id="ARBA00023319"/>
    </source>
</evidence>
<dbReference type="InterPro" id="IPR036179">
    <property type="entry name" value="Ig-like_dom_sf"/>
</dbReference>
<dbReference type="SUPFAM" id="SSF48726">
    <property type="entry name" value="Immunoglobulin"/>
    <property type="match status" value="1"/>
</dbReference>
<organism evidence="6 7">
    <name type="scientific">Astyanax mexicanus</name>
    <name type="common">Blind cave fish</name>
    <name type="synonym">Astyanax fasciatus mexicanus</name>
    <dbReference type="NCBI Taxonomy" id="7994"/>
    <lineage>
        <taxon>Eukaryota</taxon>
        <taxon>Metazoa</taxon>
        <taxon>Chordata</taxon>
        <taxon>Craniata</taxon>
        <taxon>Vertebrata</taxon>
        <taxon>Euteleostomi</taxon>
        <taxon>Actinopterygii</taxon>
        <taxon>Neopterygii</taxon>
        <taxon>Teleostei</taxon>
        <taxon>Ostariophysi</taxon>
        <taxon>Characiformes</taxon>
        <taxon>Characoidei</taxon>
        <taxon>Acestrorhamphidae</taxon>
        <taxon>Acestrorhamphinae</taxon>
        <taxon>Astyanax</taxon>
    </lineage>
</organism>
<keyword evidence="2" id="KW-0391">Immunity</keyword>
<reference evidence="6" key="3">
    <citation type="submission" date="2025-08" db="UniProtKB">
        <authorList>
            <consortium name="Ensembl"/>
        </authorList>
    </citation>
    <scope>IDENTIFICATION</scope>
</reference>
<dbReference type="Proteomes" id="UP000018467">
    <property type="component" value="Unassembled WGS sequence"/>
</dbReference>
<sequence length="155" mass="17954">MDLFIDKNKILSEHQYGHRENRTTIHAVMEMVEQIAKAIENEECSVGFYFDLQKAFNTIDYSILLRKLENDPWLYWYRQYPSSKLDNLLYIYESGSVQVEDKVVHLKISSTNSIVNLEISSTAVSDSALYYCALRPTVKETHQPLNKNLLGDEGL</sequence>
<keyword evidence="7" id="KW-1185">Reference proteome</keyword>
<evidence type="ECO:0000313" key="6">
    <source>
        <dbReference type="Ensembl" id="ENSAMXP00000042226.1"/>
    </source>
</evidence>
<evidence type="ECO:0000256" key="3">
    <source>
        <dbReference type="ARBA" id="ARBA00023170"/>
    </source>
</evidence>
<name>A0A3B1JKJ1_ASTMX</name>
<evidence type="ECO:0000256" key="1">
    <source>
        <dbReference type="ARBA" id="ARBA00022729"/>
    </source>
</evidence>
<dbReference type="InterPro" id="IPR013783">
    <property type="entry name" value="Ig-like_fold"/>
</dbReference>
<dbReference type="PANTHER" id="PTHR19367:SF18">
    <property type="entry name" value="T CELL RECEPTOR ALPHA VARIABLE 16"/>
    <property type="match status" value="1"/>
</dbReference>
<evidence type="ECO:0000313" key="7">
    <source>
        <dbReference type="Proteomes" id="UP000018467"/>
    </source>
</evidence>
<dbReference type="PANTHER" id="PTHR19367">
    <property type="entry name" value="T-CELL RECEPTOR ALPHA CHAIN V REGION"/>
    <property type="match status" value="1"/>
</dbReference>
<keyword evidence="2" id="KW-1064">Adaptive immunity</keyword>
<dbReference type="GeneTree" id="ENSGT01150000287637"/>
<evidence type="ECO:0000259" key="5">
    <source>
        <dbReference type="SMART" id="SM00406"/>
    </source>
</evidence>
<reference evidence="7" key="2">
    <citation type="journal article" date="2014" name="Nat. Commun.">
        <title>The cavefish genome reveals candidate genes for eye loss.</title>
        <authorList>
            <person name="McGaugh S.E."/>
            <person name="Gross J.B."/>
            <person name="Aken B."/>
            <person name="Blin M."/>
            <person name="Borowsky R."/>
            <person name="Chalopin D."/>
            <person name="Hinaux H."/>
            <person name="Jeffery W.R."/>
            <person name="Keene A."/>
            <person name="Ma L."/>
            <person name="Minx P."/>
            <person name="Murphy D."/>
            <person name="O'Quin K.E."/>
            <person name="Retaux S."/>
            <person name="Rohner N."/>
            <person name="Searle S.M."/>
            <person name="Stahl B.A."/>
            <person name="Tabin C."/>
            <person name="Volff J.N."/>
            <person name="Yoshizawa M."/>
            <person name="Warren W.C."/>
        </authorList>
    </citation>
    <scope>NUCLEOTIDE SEQUENCE [LARGE SCALE GENOMIC DNA]</scope>
    <source>
        <strain evidence="7">female</strain>
    </source>
</reference>
<proteinExistence type="predicted"/>
<keyword evidence="3" id="KW-0675">Receptor</keyword>
<reference evidence="7" key="1">
    <citation type="submission" date="2013-03" db="EMBL/GenBank/DDBJ databases">
        <authorList>
            <person name="Jeffery W."/>
            <person name="Warren W."/>
            <person name="Wilson R.K."/>
        </authorList>
    </citation>
    <scope>NUCLEOTIDE SEQUENCE</scope>
    <source>
        <strain evidence="7">female</strain>
    </source>
</reference>
<keyword evidence="4" id="KW-0393">Immunoglobulin domain</keyword>
<dbReference type="InterPro" id="IPR013106">
    <property type="entry name" value="Ig_V-set"/>
</dbReference>
<evidence type="ECO:0000256" key="2">
    <source>
        <dbReference type="ARBA" id="ARBA00023130"/>
    </source>
</evidence>
<dbReference type="AlphaFoldDB" id="A0A3B1JKJ1"/>
<reference evidence="6" key="4">
    <citation type="submission" date="2025-09" db="UniProtKB">
        <authorList>
            <consortium name="Ensembl"/>
        </authorList>
    </citation>
    <scope>IDENTIFICATION</scope>
</reference>
<dbReference type="GO" id="GO:0002250">
    <property type="term" value="P:adaptive immune response"/>
    <property type="evidence" value="ECO:0007669"/>
    <property type="project" value="UniProtKB-KW"/>
</dbReference>
<dbReference type="InterPro" id="IPR051287">
    <property type="entry name" value="TCR_variable_region"/>
</dbReference>
<accession>A0A3B1JKJ1</accession>
<dbReference type="InParanoid" id="A0A3B1JKJ1"/>
<keyword evidence="1" id="KW-0732">Signal</keyword>
<dbReference type="SMART" id="SM00406">
    <property type="entry name" value="IGv"/>
    <property type="match status" value="1"/>
</dbReference>
<protein>
    <recommendedName>
        <fullName evidence="5">Immunoglobulin V-set domain-containing protein</fullName>
    </recommendedName>
</protein>
<dbReference type="Pfam" id="PF07686">
    <property type="entry name" value="V-set"/>
    <property type="match status" value="1"/>
</dbReference>